<dbReference type="Gene3D" id="3.30.1150.10">
    <property type="match status" value="1"/>
</dbReference>
<evidence type="ECO:0000256" key="11">
    <source>
        <dbReference type="SAM" id="Phobius"/>
    </source>
</evidence>
<comment type="subcellular location">
    <subcellularLocation>
        <location evidence="1">Cell inner membrane</location>
        <topology evidence="1">Single-pass membrane protein</topology>
        <orientation evidence="1">Periplasmic side</orientation>
    </subcellularLocation>
</comment>
<dbReference type="SUPFAM" id="SSF74653">
    <property type="entry name" value="TolA/TonB C-terminal domain"/>
    <property type="match status" value="1"/>
</dbReference>
<proteinExistence type="inferred from homology"/>
<evidence type="ECO:0000313" key="13">
    <source>
        <dbReference type="EMBL" id="MBB5059774.1"/>
    </source>
</evidence>
<comment type="caution">
    <text evidence="13">The sequence shown here is derived from an EMBL/GenBank/DDBJ whole genome shotgun (WGS) entry which is preliminary data.</text>
</comment>
<evidence type="ECO:0000256" key="7">
    <source>
        <dbReference type="ARBA" id="ARBA00022927"/>
    </source>
</evidence>
<evidence type="ECO:0000256" key="5">
    <source>
        <dbReference type="ARBA" id="ARBA00022519"/>
    </source>
</evidence>
<comment type="similarity">
    <text evidence="2">Belongs to the TonB family.</text>
</comment>
<dbReference type="PANTHER" id="PTHR33446">
    <property type="entry name" value="PROTEIN TONB-RELATED"/>
    <property type="match status" value="1"/>
</dbReference>
<keyword evidence="8 11" id="KW-1133">Transmembrane helix</keyword>
<dbReference type="RefSeq" id="WP_184221605.1">
    <property type="nucleotide sequence ID" value="NZ_JACHIP010000007.1"/>
</dbReference>
<evidence type="ECO:0000256" key="8">
    <source>
        <dbReference type="ARBA" id="ARBA00022989"/>
    </source>
</evidence>
<evidence type="ECO:0000256" key="1">
    <source>
        <dbReference type="ARBA" id="ARBA00004383"/>
    </source>
</evidence>
<dbReference type="InterPro" id="IPR006260">
    <property type="entry name" value="TonB/TolA_C"/>
</dbReference>
<feature type="compositionally biased region" description="Polar residues" evidence="10">
    <location>
        <begin position="104"/>
        <end position="113"/>
    </location>
</feature>
<gene>
    <name evidence="13" type="ORF">HDF16_004503</name>
</gene>
<evidence type="ECO:0000256" key="4">
    <source>
        <dbReference type="ARBA" id="ARBA00022475"/>
    </source>
</evidence>
<evidence type="ECO:0000256" key="2">
    <source>
        <dbReference type="ARBA" id="ARBA00006555"/>
    </source>
</evidence>
<feature type="region of interest" description="Disordered" evidence="10">
    <location>
        <begin position="90"/>
        <end position="114"/>
    </location>
</feature>
<dbReference type="GO" id="GO:0015031">
    <property type="term" value="P:protein transport"/>
    <property type="evidence" value="ECO:0007669"/>
    <property type="project" value="UniProtKB-KW"/>
</dbReference>
<keyword evidence="14" id="KW-1185">Reference proteome</keyword>
<keyword evidence="4" id="KW-1003">Cell membrane</keyword>
<dbReference type="Proteomes" id="UP000540989">
    <property type="component" value="Unassembled WGS sequence"/>
</dbReference>
<evidence type="ECO:0000256" key="3">
    <source>
        <dbReference type="ARBA" id="ARBA00022448"/>
    </source>
</evidence>
<dbReference type="AlphaFoldDB" id="A0A7W7ZHN8"/>
<evidence type="ECO:0000256" key="6">
    <source>
        <dbReference type="ARBA" id="ARBA00022692"/>
    </source>
</evidence>
<keyword evidence="6 11" id="KW-0812">Transmembrane</keyword>
<feature type="compositionally biased region" description="Low complexity" evidence="10">
    <location>
        <begin position="90"/>
        <end position="103"/>
    </location>
</feature>
<keyword evidence="3" id="KW-0813">Transport</keyword>
<organism evidence="13 14">
    <name type="scientific">Granulicella aggregans</name>
    <dbReference type="NCBI Taxonomy" id="474949"/>
    <lineage>
        <taxon>Bacteria</taxon>
        <taxon>Pseudomonadati</taxon>
        <taxon>Acidobacteriota</taxon>
        <taxon>Terriglobia</taxon>
        <taxon>Terriglobales</taxon>
        <taxon>Acidobacteriaceae</taxon>
        <taxon>Granulicella</taxon>
    </lineage>
</organism>
<keyword evidence="7" id="KW-0653">Protein transport</keyword>
<evidence type="ECO:0000256" key="9">
    <source>
        <dbReference type="ARBA" id="ARBA00023136"/>
    </source>
</evidence>
<accession>A0A7W7ZHN8</accession>
<dbReference type="InterPro" id="IPR051045">
    <property type="entry name" value="TonB-dependent_transducer"/>
</dbReference>
<evidence type="ECO:0000256" key="10">
    <source>
        <dbReference type="SAM" id="MobiDB-lite"/>
    </source>
</evidence>
<evidence type="ECO:0000259" key="12">
    <source>
        <dbReference type="Pfam" id="PF03544"/>
    </source>
</evidence>
<dbReference type="NCBIfam" id="TIGR01352">
    <property type="entry name" value="tonB_Cterm"/>
    <property type="match status" value="1"/>
</dbReference>
<dbReference type="GO" id="GO:0098797">
    <property type="term" value="C:plasma membrane protein complex"/>
    <property type="evidence" value="ECO:0007669"/>
    <property type="project" value="TreeGrafter"/>
</dbReference>
<dbReference type="GO" id="GO:0055085">
    <property type="term" value="P:transmembrane transport"/>
    <property type="evidence" value="ECO:0007669"/>
    <property type="project" value="InterPro"/>
</dbReference>
<dbReference type="PANTHER" id="PTHR33446:SF2">
    <property type="entry name" value="PROTEIN TONB"/>
    <property type="match status" value="1"/>
</dbReference>
<evidence type="ECO:0000313" key="14">
    <source>
        <dbReference type="Proteomes" id="UP000540989"/>
    </source>
</evidence>
<keyword evidence="5" id="KW-0997">Cell inner membrane</keyword>
<reference evidence="13 14" key="1">
    <citation type="submission" date="2020-08" db="EMBL/GenBank/DDBJ databases">
        <title>Genomic Encyclopedia of Type Strains, Phase IV (KMG-V): Genome sequencing to study the core and pangenomes of soil and plant-associated prokaryotes.</title>
        <authorList>
            <person name="Whitman W."/>
        </authorList>
    </citation>
    <scope>NUCLEOTIDE SEQUENCE [LARGE SCALE GENOMIC DNA]</scope>
    <source>
        <strain evidence="13 14">M8UP14</strain>
    </source>
</reference>
<dbReference type="GO" id="GO:0031992">
    <property type="term" value="F:energy transducer activity"/>
    <property type="evidence" value="ECO:0007669"/>
    <property type="project" value="TreeGrafter"/>
</dbReference>
<dbReference type="EMBL" id="JACHIP010000007">
    <property type="protein sequence ID" value="MBB5059774.1"/>
    <property type="molecule type" value="Genomic_DNA"/>
</dbReference>
<sequence length="208" mass="22046">MDDLAEVVGGSDRFRLRQNAVSIGVHAVVLLVAVGFFHRAPKITPYKLPGTAHGSQLLTYYAAGSPEHAVTDLASKSLEMPKLAVIKHAPAAKPAPEKSAAPSTEQGVGSSATAGLGDGDINIAMLKYFPRPTPDLSTLPHGTQGDVVLNAVIDEHGKISELKLLKGLGNSVDSQVIAAVRQWTYNPATRNGTPVPSEQELHFHYERG</sequence>
<feature type="transmembrane region" description="Helical" evidence="11">
    <location>
        <begin position="20"/>
        <end position="37"/>
    </location>
</feature>
<feature type="domain" description="TonB C-terminal" evidence="12">
    <location>
        <begin position="142"/>
        <end position="205"/>
    </location>
</feature>
<keyword evidence="9 11" id="KW-0472">Membrane</keyword>
<name>A0A7W7ZHN8_9BACT</name>
<protein>
    <submittedName>
        <fullName evidence="13">Protein TonB</fullName>
    </submittedName>
</protein>
<dbReference type="Pfam" id="PF03544">
    <property type="entry name" value="TonB_C"/>
    <property type="match status" value="1"/>
</dbReference>
<dbReference type="InterPro" id="IPR037682">
    <property type="entry name" value="TonB_C"/>
</dbReference>